<sequence>MNGDSKMKKLLMSILLIFVLSGCSPAKDLSDYVTVDFSGMDTKGTASYNVDMNKLYKDVLNYDEESGFPDEDTQKEMMAIADSYKVKMSKENNLSNDDKIKVIVSVDENKTKKIKGGEKEFTVNSLEKPKKLTTEEVEKHLVVNFNGASGKGKATIDNTFEEPLNFVEFTIKDDGNLKNGDMAQIEKTKDLESNLSDQGYILSDDFKPEFEVKGLKNVAEKATDISNLEDIKRMIDEEVKRSYKDSEYSFGSKYEITLNKLFYRQFAKDNTNEDSGWFSSSSSDNGNLIGVYTIKEFSAGTESKLLRQFTAIIGYSDIVLDENKQANVAEIKEISTTKDDTYSLESVLKLYEGYGYSEVK</sequence>
<reference evidence="3" key="1">
    <citation type="journal article" date="2019" name="Int. J. Syst. Evol. Microbiol.">
        <title>The Global Catalogue of Microorganisms (GCM) 10K type strain sequencing project: providing services to taxonomists for standard genome sequencing and annotation.</title>
        <authorList>
            <consortium name="The Broad Institute Genomics Platform"/>
            <consortium name="The Broad Institute Genome Sequencing Center for Infectious Disease"/>
            <person name="Wu L."/>
            <person name="Ma J."/>
        </authorList>
    </citation>
    <scope>NUCLEOTIDE SEQUENCE [LARGE SCALE GENOMIC DNA]</scope>
    <source>
        <strain evidence="3">CGMCC 1.15942</strain>
    </source>
</reference>
<gene>
    <name evidence="2" type="ORF">GCM10011573_25820</name>
</gene>
<organism evidence="2 3">
    <name type="scientific">Enterococcus wangshanyuanii</name>
    <dbReference type="NCBI Taxonomy" id="2005703"/>
    <lineage>
        <taxon>Bacteria</taxon>
        <taxon>Bacillati</taxon>
        <taxon>Bacillota</taxon>
        <taxon>Bacilli</taxon>
        <taxon>Lactobacillales</taxon>
        <taxon>Enterococcaceae</taxon>
        <taxon>Enterococcus</taxon>
    </lineage>
</organism>
<accession>A0ABQ1PDB6</accession>
<evidence type="ECO:0000313" key="3">
    <source>
        <dbReference type="Proteomes" id="UP000630615"/>
    </source>
</evidence>
<feature type="chain" id="PRO_5045829105" description="DUF5105 domain-containing protein" evidence="1">
    <location>
        <begin position="27"/>
        <end position="360"/>
    </location>
</feature>
<dbReference type="PROSITE" id="PS51257">
    <property type="entry name" value="PROKAR_LIPOPROTEIN"/>
    <property type="match status" value="1"/>
</dbReference>
<evidence type="ECO:0008006" key="4">
    <source>
        <dbReference type="Google" id="ProtNLM"/>
    </source>
</evidence>
<dbReference type="EMBL" id="BMKI01000006">
    <property type="protein sequence ID" value="GGC94985.1"/>
    <property type="molecule type" value="Genomic_DNA"/>
</dbReference>
<keyword evidence="1" id="KW-0732">Signal</keyword>
<dbReference type="Proteomes" id="UP000630615">
    <property type="component" value="Unassembled WGS sequence"/>
</dbReference>
<evidence type="ECO:0000256" key="1">
    <source>
        <dbReference type="SAM" id="SignalP"/>
    </source>
</evidence>
<protein>
    <recommendedName>
        <fullName evidence="4">DUF5105 domain-containing protein</fullName>
    </recommendedName>
</protein>
<evidence type="ECO:0000313" key="2">
    <source>
        <dbReference type="EMBL" id="GGC94985.1"/>
    </source>
</evidence>
<proteinExistence type="predicted"/>
<comment type="caution">
    <text evidence="2">The sequence shown here is derived from an EMBL/GenBank/DDBJ whole genome shotgun (WGS) entry which is preliminary data.</text>
</comment>
<name>A0ABQ1PDB6_9ENTE</name>
<feature type="signal peptide" evidence="1">
    <location>
        <begin position="1"/>
        <end position="26"/>
    </location>
</feature>
<keyword evidence="3" id="KW-1185">Reference proteome</keyword>